<comment type="caution">
    <text evidence="6">The sequence shown here is derived from an EMBL/GenBank/DDBJ whole genome shotgun (WGS) entry which is preliminary data.</text>
</comment>
<feature type="region of interest" description="Disordered" evidence="4">
    <location>
        <begin position="42"/>
        <end position="75"/>
    </location>
</feature>
<dbReference type="PANTHER" id="PTHR13802">
    <property type="entry name" value="MUCIN 4-RELATED"/>
    <property type="match status" value="1"/>
</dbReference>
<sequence length="293" mass="31553">MANLPLCPSGIWNNNPEDDFRMPNGSTITPSSSEATLFHYGMTCESGQSPGADGQARSVPSTAIPPVSLPGGEKGRVQGPLIAARVSRLKPETALALHSHSPPSPKPREINGTGLLGKRNDQLPSNFTPVFYDQLQTNSSSDQDLISSCDGDRSCIYDALATRNTSIGRHTLALHKTYERVNATFNQYPPSIEGHHVVEAYKGQTVLIQYTSDAENVTFMLRDNCTDLKLFGPKGHSTEDAALCLSPALILRWLFLAKPKPPGSVFCVPFASLPEFLSLCVSEGTALPVSSQV</sequence>
<comment type="subcellular location">
    <subcellularLocation>
        <location evidence="1">Membrane</location>
    </subcellularLocation>
</comment>
<evidence type="ECO:0000313" key="7">
    <source>
        <dbReference type="Proteomes" id="UP001266305"/>
    </source>
</evidence>
<proteinExistence type="predicted"/>
<evidence type="ECO:0000256" key="3">
    <source>
        <dbReference type="ARBA" id="ARBA00023157"/>
    </source>
</evidence>
<dbReference type="InterPro" id="IPR056619">
    <property type="entry name" value="C8-3_MUC4"/>
</dbReference>
<evidence type="ECO:0000256" key="2">
    <source>
        <dbReference type="ARBA" id="ARBA00023136"/>
    </source>
</evidence>
<dbReference type="PANTHER" id="PTHR13802:SF52">
    <property type="entry name" value="MUCIN-4"/>
    <property type="match status" value="1"/>
</dbReference>
<keyword evidence="3" id="KW-1015">Disulfide bond</keyword>
<dbReference type="EMBL" id="JASSZA010000017">
    <property type="protein sequence ID" value="KAK2090008.1"/>
    <property type="molecule type" value="Genomic_DNA"/>
</dbReference>
<organism evidence="6 7">
    <name type="scientific">Saguinus oedipus</name>
    <name type="common">Cotton-top tamarin</name>
    <name type="synonym">Oedipomidas oedipus</name>
    <dbReference type="NCBI Taxonomy" id="9490"/>
    <lineage>
        <taxon>Eukaryota</taxon>
        <taxon>Metazoa</taxon>
        <taxon>Chordata</taxon>
        <taxon>Craniata</taxon>
        <taxon>Vertebrata</taxon>
        <taxon>Euteleostomi</taxon>
        <taxon>Mammalia</taxon>
        <taxon>Eutheria</taxon>
        <taxon>Euarchontoglires</taxon>
        <taxon>Primates</taxon>
        <taxon>Haplorrhini</taxon>
        <taxon>Platyrrhini</taxon>
        <taxon>Cebidae</taxon>
        <taxon>Callitrichinae</taxon>
        <taxon>Saguinus</taxon>
    </lineage>
</organism>
<evidence type="ECO:0000259" key="5">
    <source>
        <dbReference type="Pfam" id="PF23263"/>
    </source>
</evidence>
<accession>A0ABQ9U026</accession>
<dbReference type="Pfam" id="PF23263">
    <property type="entry name" value="C8-3_MUC4"/>
    <property type="match status" value="1"/>
</dbReference>
<protein>
    <recommendedName>
        <fullName evidence="5">Mucin-4-like C8-3 domain-containing protein</fullName>
    </recommendedName>
</protein>
<keyword evidence="7" id="KW-1185">Reference proteome</keyword>
<feature type="domain" description="Mucin-4-like C8-3" evidence="5">
    <location>
        <begin position="136"/>
        <end position="183"/>
    </location>
</feature>
<dbReference type="Proteomes" id="UP001266305">
    <property type="component" value="Unassembled WGS sequence"/>
</dbReference>
<dbReference type="InterPro" id="IPR051495">
    <property type="entry name" value="Epithelial_Barrier/Signaling"/>
</dbReference>
<reference evidence="6 7" key="1">
    <citation type="submission" date="2023-05" db="EMBL/GenBank/DDBJ databases">
        <title>B98-5 Cell Line De Novo Hybrid Assembly: An Optical Mapping Approach.</title>
        <authorList>
            <person name="Kananen K."/>
            <person name="Auerbach J.A."/>
            <person name="Kautto E."/>
            <person name="Blachly J.S."/>
        </authorList>
    </citation>
    <scope>NUCLEOTIDE SEQUENCE [LARGE SCALE GENOMIC DNA]</scope>
    <source>
        <strain evidence="6">B95-8</strain>
        <tissue evidence="6">Cell line</tissue>
    </source>
</reference>
<evidence type="ECO:0000256" key="4">
    <source>
        <dbReference type="SAM" id="MobiDB-lite"/>
    </source>
</evidence>
<gene>
    <name evidence="6" type="ORF">P7K49_031264</name>
</gene>
<keyword evidence="2" id="KW-0472">Membrane</keyword>
<evidence type="ECO:0000313" key="6">
    <source>
        <dbReference type="EMBL" id="KAK2090008.1"/>
    </source>
</evidence>
<evidence type="ECO:0000256" key="1">
    <source>
        <dbReference type="ARBA" id="ARBA00004370"/>
    </source>
</evidence>
<name>A0ABQ9U026_SAGOE</name>